<sequence>MVVEAIVLGTVLCYLAIAGCYAATRGDYARILSAGPRRPAVGAEDLSPFELGMLAGGKRRLGEVALAELYLSGRAIAYGHGMVARPWQPEQRPAADSLAPFTRLLDARLPSGRAIPADRLVAAASASDATTALLWRLRRLGLLFSPERMRRVTFARNAAWGAQAIIGTAGVLFAGGSAVVAMTAPREPVGIVFVLLAGLLLAYPFLLHLAHRLVGGVPGAVLAAFVVTAAVAPAAKLPPELVAALGLFVGWFALYGVYRMTGGRLGPRTRAGDAVLAEARADLDPSEPSAPSGPSGRTRPPEHQGRAQPSDRPEPRGPALRATALLGFRELRRRPGRRGPRAPGCPGLSLLRSFAAACGRGVGGPEGGLVGGFTGVPGSGAWRRVGGGAPSVGRPHHPHHPRGD</sequence>
<dbReference type="Proteomes" id="UP001501585">
    <property type="component" value="Unassembled WGS sequence"/>
</dbReference>
<feature type="region of interest" description="Disordered" evidence="1">
    <location>
        <begin position="381"/>
        <end position="404"/>
    </location>
</feature>
<feature type="compositionally biased region" description="Basic and acidic residues" evidence="1">
    <location>
        <begin position="299"/>
        <end position="315"/>
    </location>
</feature>
<keyword evidence="2" id="KW-1133">Transmembrane helix</keyword>
<feature type="transmembrane region" description="Helical" evidence="2">
    <location>
        <begin position="241"/>
        <end position="258"/>
    </location>
</feature>
<dbReference type="InterPro" id="IPR026467">
    <property type="entry name" value="Ser/Gly_Cys_C_dom"/>
</dbReference>
<evidence type="ECO:0000256" key="2">
    <source>
        <dbReference type="SAM" id="Phobius"/>
    </source>
</evidence>
<gene>
    <name evidence="3" type="ORF">GCM10009799_07820</name>
</gene>
<name>A0ABN2SE28_9ACTN</name>
<comment type="caution">
    <text evidence="3">The sequence shown here is derived from an EMBL/GenBank/DDBJ whole genome shotgun (WGS) entry which is preliminary data.</text>
</comment>
<evidence type="ECO:0000313" key="3">
    <source>
        <dbReference type="EMBL" id="GAA1984858.1"/>
    </source>
</evidence>
<accession>A0ABN2SE28</accession>
<proteinExistence type="predicted"/>
<evidence type="ECO:0000256" key="1">
    <source>
        <dbReference type="SAM" id="MobiDB-lite"/>
    </source>
</evidence>
<feature type="transmembrane region" description="Helical" evidence="2">
    <location>
        <begin position="213"/>
        <end position="235"/>
    </location>
</feature>
<organism evidence="3 4">
    <name type="scientific">Nocardiopsis rhodophaea</name>
    <dbReference type="NCBI Taxonomy" id="280238"/>
    <lineage>
        <taxon>Bacteria</taxon>
        <taxon>Bacillati</taxon>
        <taxon>Actinomycetota</taxon>
        <taxon>Actinomycetes</taxon>
        <taxon>Streptosporangiales</taxon>
        <taxon>Nocardiopsidaceae</taxon>
        <taxon>Nocardiopsis</taxon>
    </lineage>
</organism>
<feature type="region of interest" description="Disordered" evidence="1">
    <location>
        <begin position="280"/>
        <end position="319"/>
    </location>
</feature>
<keyword evidence="2" id="KW-0472">Membrane</keyword>
<feature type="compositionally biased region" description="Basic residues" evidence="1">
    <location>
        <begin position="394"/>
        <end position="404"/>
    </location>
</feature>
<reference evidence="3 4" key="1">
    <citation type="journal article" date="2019" name="Int. J. Syst. Evol. Microbiol.">
        <title>The Global Catalogue of Microorganisms (GCM) 10K type strain sequencing project: providing services to taxonomists for standard genome sequencing and annotation.</title>
        <authorList>
            <consortium name="The Broad Institute Genomics Platform"/>
            <consortium name="The Broad Institute Genome Sequencing Center for Infectious Disease"/>
            <person name="Wu L."/>
            <person name="Ma J."/>
        </authorList>
    </citation>
    <scope>NUCLEOTIDE SEQUENCE [LARGE SCALE GENOMIC DNA]</scope>
    <source>
        <strain evidence="3 4">JCM 15313</strain>
    </source>
</reference>
<evidence type="ECO:0000313" key="4">
    <source>
        <dbReference type="Proteomes" id="UP001501585"/>
    </source>
</evidence>
<dbReference type="EMBL" id="BAAAPC010000003">
    <property type="protein sequence ID" value="GAA1984858.1"/>
    <property type="molecule type" value="Genomic_DNA"/>
</dbReference>
<keyword evidence="4" id="KW-1185">Reference proteome</keyword>
<feature type="compositionally biased region" description="Low complexity" evidence="1">
    <location>
        <begin position="286"/>
        <end position="296"/>
    </location>
</feature>
<keyword evidence="2" id="KW-0812">Transmembrane</keyword>
<dbReference type="NCBIfam" id="TIGR04222">
    <property type="entry name" value="near_uncomplex"/>
    <property type="match status" value="1"/>
</dbReference>
<protein>
    <recommendedName>
        <fullName evidence="5">TIGR04222 domain-containing membrane protein</fullName>
    </recommendedName>
</protein>
<feature type="transmembrane region" description="Helical" evidence="2">
    <location>
        <begin position="188"/>
        <end position="206"/>
    </location>
</feature>
<dbReference type="RefSeq" id="WP_344106168.1">
    <property type="nucleotide sequence ID" value="NZ_BAAAPC010000003.1"/>
</dbReference>
<evidence type="ECO:0008006" key="5">
    <source>
        <dbReference type="Google" id="ProtNLM"/>
    </source>
</evidence>
<feature type="transmembrane region" description="Helical" evidence="2">
    <location>
        <begin position="6"/>
        <end position="24"/>
    </location>
</feature>
<feature type="transmembrane region" description="Helical" evidence="2">
    <location>
        <begin position="158"/>
        <end position="182"/>
    </location>
</feature>